<dbReference type="PATRIC" id="fig|1604020.3.peg.2279"/>
<evidence type="ECO:0000313" key="3">
    <source>
        <dbReference type="Proteomes" id="UP000035067"/>
    </source>
</evidence>
<evidence type="ECO:0000313" key="2">
    <source>
        <dbReference type="EMBL" id="KKZ10574.1"/>
    </source>
</evidence>
<protein>
    <submittedName>
        <fullName evidence="2">Uncharacterized protein</fullName>
    </submittedName>
</protein>
<gene>
    <name evidence="2" type="ORF">TE42_09810</name>
</gene>
<proteinExistence type="predicted"/>
<evidence type="ECO:0000256" key="1">
    <source>
        <dbReference type="SAM" id="MobiDB-lite"/>
    </source>
</evidence>
<sequence>MGITRQQEIAPPGPATAGDGRDVCQQCNIKHKSQTHRCRERTTKPMFIMRLEIALQGAHLKYREWAVGAYIYTNDIMLL</sequence>
<comment type="caution">
    <text evidence="2">The sequence shown here is derived from an EMBL/GenBank/DDBJ whole genome shotgun (WGS) entry which is preliminary data.</text>
</comment>
<organism evidence="2 3">
    <name type="scientific">Candidatus Synechococcus spongiarum SP3</name>
    <dbReference type="NCBI Taxonomy" id="1604020"/>
    <lineage>
        <taxon>Bacteria</taxon>
        <taxon>Bacillati</taxon>
        <taxon>Cyanobacteriota</taxon>
        <taxon>Cyanophyceae</taxon>
        <taxon>Synechococcales</taxon>
        <taxon>Synechococcaceae</taxon>
        <taxon>Synechococcus</taxon>
    </lineage>
</organism>
<feature type="region of interest" description="Disordered" evidence="1">
    <location>
        <begin position="1"/>
        <end position="21"/>
    </location>
</feature>
<dbReference type="AlphaFoldDB" id="A0A0G2J424"/>
<accession>A0A0G2J424</accession>
<name>A0A0G2J424_9SYNE</name>
<reference evidence="2 3" key="1">
    <citation type="submission" date="2015-01" db="EMBL/GenBank/DDBJ databases">
        <title>Lifestyle Evolution in Cyanobacterial Symbionts of Sponges.</title>
        <authorList>
            <person name="Burgsdorf I."/>
            <person name="Slaby B.M."/>
            <person name="Handley K.M."/>
            <person name="Haber M."/>
            <person name="Blom J."/>
            <person name="Marshall C.W."/>
            <person name="Gilbert J.A."/>
            <person name="Hentschel U."/>
            <person name="Steindler L."/>
        </authorList>
    </citation>
    <scope>NUCLEOTIDE SEQUENCE [LARGE SCALE GENOMIC DNA]</scope>
    <source>
        <strain evidence="2">SP3</strain>
    </source>
</reference>
<dbReference type="Proteomes" id="UP000035067">
    <property type="component" value="Unassembled WGS sequence"/>
</dbReference>
<dbReference type="EMBL" id="JXQG01000084">
    <property type="protein sequence ID" value="KKZ10574.1"/>
    <property type="molecule type" value="Genomic_DNA"/>
</dbReference>